<dbReference type="KEGG" id="ang:An12g09565"/>
<reference evidence="1" key="1">
    <citation type="submission" date="2025-02" db="EMBL/GenBank/DDBJ databases">
        <authorList>
            <consortium name="NCBI Genome Project"/>
        </authorList>
    </citation>
    <scope>NUCLEOTIDE SEQUENCE</scope>
</reference>
<sequence length="115" mass="13231">MGYLGRIDWIHGGKSSMLQSQRNRWKGWAMLSCTCDRLTAHGLAVKRLNKDHNLVAVQGVLARDHRQCWEGLSPCRLFLTEHGRGRSWTSLLQAETDYNTPTRLFELPLCCKSCW</sequence>
<gene>
    <name evidence="1" type="ORF">An12g09565</name>
</gene>
<proteinExistence type="predicted"/>
<dbReference type="VEuPathDB" id="FungiDB:An12g09565"/>
<dbReference type="GeneID" id="84592736"/>
<name>A0AAJ8C2F2_ASPNG</name>
<accession>A0AAJ8C2F2</accession>
<organism evidence="1">
    <name type="scientific">Aspergillus niger</name>
    <dbReference type="NCBI Taxonomy" id="5061"/>
    <lineage>
        <taxon>Eukaryota</taxon>
        <taxon>Fungi</taxon>
        <taxon>Dikarya</taxon>
        <taxon>Ascomycota</taxon>
        <taxon>Pezizomycotina</taxon>
        <taxon>Eurotiomycetes</taxon>
        <taxon>Eurotiomycetidae</taxon>
        <taxon>Eurotiales</taxon>
        <taxon>Aspergillaceae</taxon>
        <taxon>Aspergillus</taxon>
        <taxon>Aspergillus subgen. Circumdati</taxon>
    </lineage>
</organism>
<dbReference type="RefSeq" id="XP_059606971.1">
    <property type="nucleotide sequence ID" value="XM_059743670.1"/>
</dbReference>
<reference evidence="1" key="2">
    <citation type="submission" date="2025-08" db="UniProtKB">
        <authorList>
            <consortium name="RefSeq"/>
        </authorList>
    </citation>
    <scope>IDENTIFICATION</scope>
</reference>
<evidence type="ECO:0000313" key="1">
    <source>
        <dbReference type="RefSeq" id="XP_059606971.1"/>
    </source>
</evidence>
<dbReference type="AlphaFoldDB" id="A0AAJ8C2F2"/>
<protein>
    <submittedName>
        <fullName evidence="1">Uncharacterized protein</fullName>
    </submittedName>
</protein>